<gene>
    <name evidence="1" type="ORF">RG963_07030</name>
</gene>
<comment type="caution">
    <text evidence="1">The sequence shown here is derived from an EMBL/GenBank/DDBJ whole genome shotgun (WGS) entry which is preliminary data.</text>
</comment>
<keyword evidence="2" id="KW-1185">Reference proteome</keyword>
<dbReference type="RefSeq" id="WP_310575563.1">
    <property type="nucleotide sequence ID" value="NZ_JAVKPK010000022.1"/>
</dbReference>
<sequence>MRKIPKNRPFGALLYLSGESEDMKDYRSSRKRKEGQNCERVSYKVIYLNTVKN</sequence>
<accession>A0ABU2D0N8</accession>
<protein>
    <recommendedName>
        <fullName evidence="3">Mobile element protein</fullName>
    </recommendedName>
</protein>
<evidence type="ECO:0000313" key="1">
    <source>
        <dbReference type="EMBL" id="MDR7665536.1"/>
    </source>
</evidence>
<reference evidence="2" key="1">
    <citation type="submission" date="2023-07" db="EMBL/GenBank/DDBJ databases">
        <title>Whole-genome sequencing of a new Methanosarcina sp. Z-7115.</title>
        <authorList>
            <person name="Zhilina T.N."/>
            <person name="Merkel A.Y."/>
        </authorList>
    </citation>
    <scope>NUCLEOTIDE SEQUENCE [LARGE SCALE GENOMIC DNA]</scope>
    <source>
        <strain evidence="2">Z-7115</strain>
    </source>
</reference>
<name>A0ABU2D0N8_9EURY</name>
<dbReference type="EMBL" id="JAVKPK010000022">
    <property type="protein sequence ID" value="MDR7665536.1"/>
    <property type="molecule type" value="Genomic_DNA"/>
</dbReference>
<evidence type="ECO:0000313" key="2">
    <source>
        <dbReference type="Proteomes" id="UP001246244"/>
    </source>
</evidence>
<organism evidence="1 2">
    <name type="scientific">Methanosarcina baikalica</name>
    <dbReference type="NCBI Taxonomy" id="3073890"/>
    <lineage>
        <taxon>Archaea</taxon>
        <taxon>Methanobacteriati</taxon>
        <taxon>Methanobacteriota</taxon>
        <taxon>Stenosarchaea group</taxon>
        <taxon>Methanomicrobia</taxon>
        <taxon>Methanosarcinales</taxon>
        <taxon>Methanosarcinaceae</taxon>
        <taxon>Methanosarcina</taxon>
    </lineage>
</organism>
<dbReference type="Proteomes" id="UP001246244">
    <property type="component" value="Unassembled WGS sequence"/>
</dbReference>
<proteinExistence type="predicted"/>
<evidence type="ECO:0008006" key="3">
    <source>
        <dbReference type="Google" id="ProtNLM"/>
    </source>
</evidence>